<evidence type="ECO:0000313" key="3">
    <source>
        <dbReference type="Proteomes" id="UP001221413"/>
    </source>
</evidence>
<evidence type="ECO:0000313" key="2">
    <source>
        <dbReference type="EMBL" id="KAJ6257128.1"/>
    </source>
</evidence>
<feature type="region of interest" description="Disordered" evidence="1">
    <location>
        <begin position="1"/>
        <end position="62"/>
    </location>
</feature>
<accession>A0AAD6IRJ2</accession>
<name>A0AAD6IRJ2_DREDA</name>
<feature type="compositionally biased region" description="Polar residues" evidence="1">
    <location>
        <begin position="248"/>
        <end position="258"/>
    </location>
</feature>
<feature type="compositionally biased region" description="Pro residues" evidence="1">
    <location>
        <begin position="225"/>
        <end position="235"/>
    </location>
</feature>
<feature type="compositionally biased region" description="Basic and acidic residues" evidence="1">
    <location>
        <begin position="31"/>
        <end position="40"/>
    </location>
</feature>
<evidence type="ECO:0000256" key="1">
    <source>
        <dbReference type="SAM" id="MobiDB-lite"/>
    </source>
</evidence>
<feature type="compositionally biased region" description="Basic and acidic residues" evidence="1">
    <location>
        <begin position="47"/>
        <end position="62"/>
    </location>
</feature>
<dbReference type="AlphaFoldDB" id="A0AAD6IRJ2"/>
<proteinExistence type="predicted"/>
<organism evidence="2 3">
    <name type="scientific">Drechslerella dactyloides</name>
    <name type="common">Nematode-trapping fungus</name>
    <name type="synonym">Arthrobotrys dactyloides</name>
    <dbReference type="NCBI Taxonomy" id="74499"/>
    <lineage>
        <taxon>Eukaryota</taxon>
        <taxon>Fungi</taxon>
        <taxon>Dikarya</taxon>
        <taxon>Ascomycota</taxon>
        <taxon>Pezizomycotina</taxon>
        <taxon>Orbiliomycetes</taxon>
        <taxon>Orbiliales</taxon>
        <taxon>Orbiliaceae</taxon>
        <taxon>Drechslerella</taxon>
    </lineage>
</organism>
<feature type="compositionally biased region" description="Polar residues" evidence="1">
    <location>
        <begin position="356"/>
        <end position="386"/>
    </location>
</feature>
<dbReference type="Proteomes" id="UP001221413">
    <property type="component" value="Unassembled WGS sequence"/>
</dbReference>
<comment type="caution">
    <text evidence="2">The sequence shown here is derived from an EMBL/GenBank/DDBJ whole genome shotgun (WGS) entry which is preliminary data.</text>
</comment>
<keyword evidence="3" id="KW-1185">Reference proteome</keyword>
<sequence length="487" mass="52534">MPTSHRGLPPPAGMPLPAHSPTSNQSQMPDRWQHGSEETQRTFLQAKSDEERRRQEEERTRQESFRLEIRRTELEMLREAFRGGIPPHLVPIIFTGGGAFAGTSAEWANQYMSQLNHNQQQMLQGNIVSPPDSRLESRLLTATEHPTPKSGSLSSLTHTPAQPISSHVSPRPAQNLHHSTASTPNSYSTFGSGLPSTRNHTQLTHTADLPRSSLPRINTNDVHVQPPPQGPPPGLPMQLSGIPPPTQPLGQISASHQVSQQSNLQPQLPPESSRRAEGSPLFFHHWQPPSTQASYAPLASTSPASGKNMDSSLSSSQAYAAGSDSSHSPKKRKITSSSQAPQPSFAAAPPPGSQATSVASYSPGSNTKRRSINSTLNRPRSDSGSTRGYEPYPKNPPPRPRRSDAGGLAGDSSGSTSQFSISHMTSSDASPVMHLRESASNPHGNVLQESSIPHPPFEAGPESRPEHRTHKETESSTGHNATPARDF</sequence>
<dbReference type="Pfam" id="PF10846">
    <property type="entry name" value="DUF2722"/>
    <property type="match status" value="1"/>
</dbReference>
<dbReference type="EMBL" id="JAQGDS010000011">
    <property type="protein sequence ID" value="KAJ6257128.1"/>
    <property type="molecule type" value="Genomic_DNA"/>
</dbReference>
<feature type="compositionally biased region" description="Low complexity" evidence="1">
    <location>
        <begin position="336"/>
        <end position="347"/>
    </location>
</feature>
<protein>
    <submittedName>
        <fullName evidence="2">Uncharacterized protein</fullName>
    </submittedName>
</protein>
<feature type="compositionally biased region" description="Polar residues" evidence="1">
    <location>
        <begin position="288"/>
        <end position="326"/>
    </location>
</feature>
<feature type="compositionally biased region" description="Polar residues" evidence="1">
    <location>
        <begin position="149"/>
        <end position="168"/>
    </location>
</feature>
<feature type="compositionally biased region" description="Polar residues" evidence="1">
    <location>
        <begin position="176"/>
        <end position="205"/>
    </location>
</feature>
<feature type="compositionally biased region" description="Basic and acidic residues" evidence="1">
    <location>
        <begin position="461"/>
        <end position="474"/>
    </location>
</feature>
<dbReference type="InterPro" id="IPR021216">
    <property type="entry name" value="DUF2722"/>
</dbReference>
<feature type="compositionally biased region" description="Polar residues" evidence="1">
    <location>
        <begin position="416"/>
        <end position="429"/>
    </location>
</feature>
<gene>
    <name evidence="2" type="ORF">Dda_8013</name>
</gene>
<feature type="region of interest" description="Disordered" evidence="1">
    <location>
        <begin position="143"/>
        <end position="487"/>
    </location>
</feature>
<feature type="compositionally biased region" description="Polar residues" evidence="1">
    <location>
        <begin position="438"/>
        <end position="451"/>
    </location>
</feature>
<reference evidence="2" key="1">
    <citation type="submission" date="2023-01" db="EMBL/GenBank/DDBJ databases">
        <title>The chitinases involved in constricting ring structure development in the nematode-trapping fungus Drechslerella dactyloides.</title>
        <authorList>
            <person name="Wang R."/>
            <person name="Zhang L."/>
            <person name="Tang P."/>
            <person name="Li S."/>
            <person name="Liang L."/>
        </authorList>
    </citation>
    <scope>NUCLEOTIDE SEQUENCE</scope>
    <source>
        <strain evidence="2">YMF1.00031</strain>
    </source>
</reference>